<dbReference type="OrthoDB" id="3235673at2759"/>
<dbReference type="InterPro" id="IPR000210">
    <property type="entry name" value="BTB/POZ_dom"/>
</dbReference>
<sequence>MPGPRLFLTTTMMSPDDLFKQPIRHPQLSFDDGNIAILTGDYYFLVHKGLLCHHSKPFMDFAQALEQKNAVILDGRPVIELDDSPNDMAHFLRSLYDGMYNANDFAVVSSILLLATKYQALMLRSAILEQLAIGWPNSLKAWEERERLATDNHGVYSPRPAFPHPILIINLAKAIDAPELLPSAFYDLSRYQPSELVAGYTCPSSIHHTLQHPEIFATLRGRECAARFFSTFIVTHLEGREPSPQCTYAGQPAHEAARKGCKTVFESITFEILRDVNGMVCNRNSDPLYAMAAAPDVFVHLGTTKRTIPRTCEECRQEFMRVVNASRHEFWRNLPEWFDVEVENWG</sequence>
<dbReference type="InterPro" id="IPR011333">
    <property type="entry name" value="SKP1/BTB/POZ_sf"/>
</dbReference>
<dbReference type="Proteomes" id="UP000294933">
    <property type="component" value="Unassembled WGS sequence"/>
</dbReference>
<gene>
    <name evidence="2" type="ORF">BD410DRAFT_722773</name>
</gene>
<protein>
    <recommendedName>
        <fullName evidence="1">BTB domain-containing protein</fullName>
    </recommendedName>
</protein>
<dbReference type="PROSITE" id="PS50097">
    <property type="entry name" value="BTB"/>
    <property type="match status" value="1"/>
</dbReference>
<dbReference type="VEuPathDB" id="FungiDB:BD410DRAFT_722773"/>
<dbReference type="STRING" id="50990.A0A4Y7Q514"/>
<organism evidence="2 3">
    <name type="scientific">Rickenella mellea</name>
    <dbReference type="NCBI Taxonomy" id="50990"/>
    <lineage>
        <taxon>Eukaryota</taxon>
        <taxon>Fungi</taxon>
        <taxon>Dikarya</taxon>
        <taxon>Basidiomycota</taxon>
        <taxon>Agaricomycotina</taxon>
        <taxon>Agaricomycetes</taxon>
        <taxon>Hymenochaetales</taxon>
        <taxon>Rickenellaceae</taxon>
        <taxon>Rickenella</taxon>
    </lineage>
</organism>
<accession>A0A4Y7Q514</accession>
<evidence type="ECO:0000313" key="2">
    <source>
        <dbReference type="EMBL" id="TDL22664.1"/>
    </source>
</evidence>
<proteinExistence type="predicted"/>
<feature type="domain" description="BTB" evidence="1">
    <location>
        <begin position="33"/>
        <end position="104"/>
    </location>
</feature>
<dbReference type="EMBL" id="ML170174">
    <property type="protein sequence ID" value="TDL22664.1"/>
    <property type="molecule type" value="Genomic_DNA"/>
</dbReference>
<keyword evidence="3" id="KW-1185">Reference proteome</keyword>
<dbReference type="Gene3D" id="3.30.710.10">
    <property type="entry name" value="Potassium Channel Kv1.1, Chain A"/>
    <property type="match status" value="1"/>
</dbReference>
<dbReference type="AlphaFoldDB" id="A0A4Y7Q514"/>
<name>A0A4Y7Q514_9AGAM</name>
<evidence type="ECO:0000313" key="3">
    <source>
        <dbReference type="Proteomes" id="UP000294933"/>
    </source>
</evidence>
<evidence type="ECO:0000259" key="1">
    <source>
        <dbReference type="PROSITE" id="PS50097"/>
    </source>
</evidence>
<reference evidence="2 3" key="1">
    <citation type="submission" date="2018-06" db="EMBL/GenBank/DDBJ databases">
        <title>A transcriptomic atlas of mushroom development highlights an independent origin of complex multicellularity.</title>
        <authorList>
            <consortium name="DOE Joint Genome Institute"/>
            <person name="Krizsan K."/>
            <person name="Almasi E."/>
            <person name="Merenyi Z."/>
            <person name="Sahu N."/>
            <person name="Viragh M."/>
            <person name="Koszo T."/>
            <person name="Mondo S."/>
            <person name="Kiss B."/>
            <person name="Balint B."/>
            <person name="Kues U."/>
            <person name="Barry K."/>
            <person name="Hegedus J.C."/>
            <person name="Henrissat B."/>
            <person name="Johnson J."/>
            <person name="Lipzen A."/>
            <person name="Ohm R."/>
            <person name="Nagy I."/>
            <person name="Pangilinan J."/>
            <person name="Yan J."/>
            <person name="Xiong Y."/>
            <person name="Grigoriev I.V."/>
            <person name="Hibbett D.S."/>
            <person name="Nagy L.G."/>
        </authorList>
    </citation>
    <scope>NUCLEOTIDE SEQUENCE [LARGE SCALE GENOMIC DNA]</scope>
    <source>
        <strain evidence="2 3">SZMC22713</strain>
    </source>
</reference>
<dbReference type="CDD" id="cd18186">
    <property type="entry name" value="BTB_POZ_ZBTB_KLHL-like"/>
    <property type="match status" value="1"/>
</dbReference>
<dbReference type="SUPFAM" id="SSF54695">
    <property type="entry name" value="POZ domain"/>
    <property type="match status" value="1"/>
</dbReference>